<feature type="transmembrane region" description="Helical" evidence="1">
    <location>
        <begin position="120"/>
        <end position="146"/>
    </location>
</feature>
<keyword evidence="1" id="KW-0472">Membrane</keyword>
<accession>A0ABR6WP55</accession>
<organism evidence="2 3">
    <name type="scientific">Acetobacterium tundrae</name>
    <dbReference type="NCBI Taxonomy" id="132932"/>
    <lineage>
        <taxon>Bacteria</taxon>
        <taxon>Bacillati</taxon>
        <taxon>Bacillota</taxon>
        <taxon>Clostridia</taxon>
        <taxon>Eubacteriales</taxon>
        <taxon>Eubacteriaceae</taxon>
        <taxon>Acetobacterium</taxon>
    </lineage>
</organism>
<gene>
    <name evidence="2" type="ORF">GH807_14490</name>
</gene>
<keyword evidence="3" id="KW-1185">Reference proteome</keyword>
<comment type="caution">
    <text evidence="2">The sequence shown here is derived from an EMBL/GenBank/DDBJ whole genome shotgun (WGS) entry which is preliminary data.</text>
</comment>
<keyword evidence="1" id="KW-0812">Transmembrane</keyword>
<reference evidence="2 3" key="1">
    <citation type="journal article" date="2020" name="mSystems">
        <title>Defining Genomic and Predicted Metabolic Features of the Acetobacterium Genus.</title>
        <authorList>
            <person name="Ross D.E."/>
            <person name="Marshall C.W."/>
            <person name="Gulliver D."/>
            <person name="May H.D."/>
            <person name="Norman R.S."/>
        </authorList>
    </citation>
    <scope>NUCLEOTIDE SEQUENCE [LARGE SCALE GENOMIC DNA]</scope>
    <source>
        <strain evidence="2 3">DSM 9173</strain>
    </source>
</reference>
<dbReference type="RefSeq" id="WP_148606019.1">
    <property type="nucleotide sequence ID" value="NZ_RXYB01000029.1"/>
</dbReference>
<evidence type="ECO:0000256" key="1">
    <source>
        <dbReference type="SAM" id="Phobius"/>
    </source>
</evidence>
<evidence type="ECO:0000313" key="2">
    <source>
        <dbReference type="EMBL" id="MBC3798239.1"/>
    </source>
</evidence>
<protein>
    <submittedName>
        <fullName evidence="2">Uncharacterized protein</fullName>
    </submittedName>
</protein>
<proteinExistence type="predicted"/>
<keyword evidence="1" id="KW-1133">Transmembrane helix</keyword>
<dbReference type="Proteomes" id="UP000653358">
    <property type="component" value="Unassembled WGS sequence"/>
</dbReference>
<evidence type="ECO:0000313" key="3">
    <source>
        <dbReference type="Proteomes" id="UP000653358"/>
    </source>
</evidence>
<sequence length="158" mass="17430">MIIGFTVSLIVCYGITVSYINGTSENNVDVMVLNAVVKTIEKELQDEPTSSSRSGTKEKMAYDIVFTTDKDYQARLFEAIKNSNTVMDLTTTSAIGRDEIFGKVIFLNESSQAASIKTNLLIGVSIIFLIIVSGFYGILGIVYLSILKVRIFHLQKTV</sequence>
<name>A0ABR6WP55_9FIRM</name>
<dbReference type="EMBL" id="WJBB01000023">
    <property type="protein sequence ID" value="MBC3798239.1"/>
    <property type="molecule type" value="Genomic_DNA"/>
</dbReference>